<dbReference type="Proteomes" id="UP000030428">
    <property type="component" value="Unassembled WGS sequence"/>
</dbReference>
<name>A0A4E0QRM7_9GAMM</name>
<reference evidence="2 3" key="1">
    <citation type="journal article" date="2016" name="Front. Microbiol.">
        <title>Single-Cell (Meta-)Genomics of a Dimorphic Candidatus Thiomargarita nelsonii Reveals Genomic Plasticity.</title>
        <authorList>
            <person name="Flood B.E."/>
            <person name="Fliss P."/>
            <person name="Jones D.S."/>
            <person name="Dick G.J."/>
            <person name="Jain S."/>
            <person name="Kaster A.K."/>
            <person name="Winkel M."/>
            <person name="Mussmann M."/>
            <person name="Bailey J."/>
        </authorList>
    </citation>
    <scope>NUCLEOTIDE SEQUENCE [LARGE SCALE GENOMIC DNA]</scope>
    <source>
        <strain evidence="2">Hydrate Ridge</strain>
    </source>
</reference>
<protein>
    <submittedName>
        <fullName evidence="2">Uncharacterized protein</fullName>
    </submittedName>
</protein>
<feature type="transmembrane region" description="Helical" evidence="1">
    <location>
        <begin position="20"/>
        <end position="41"/>
    </location>
</feature>
<organism evidence="2 3">
    <name type="scientific">Candidatus Thiomargarita nelsonii</name>
    <dbReference type="NCBI Taxonomy" id="1003181"/>
    <lineage>
        <taxon>Bacteria</taxon>
        <taxon>Pseudomonadati</taxon>
        <taxon>Pseudomonadota</taxon>
        <taxon>Gammaproteobacteria</taxon>
        <taxon>Thiotrichales</taxon>
        <taxon>Thiotrichaceae</taxon>
        <taxon>Thiomargarita</taxon>
    </lineage>
</organism>
<evidence type="ECO:0000313" key="3">
    <source>
        <dbReference type="Proteomes" id="UP000030428"/>
    </source>
</evidence>
<feature type="transmembrane region" description="Helical" evidence="1">
    <location>
        <begin position="47"/>
        <end position="72"/>
    </location>
</feature>
<keyword evidence="3" id="KW-1185">Reference proteome</keyword>
<proteinExistence type="predicted"/>
<keyword evidence="1" id="KW-1133">Transmembrane helix</keyword>
<gene>
    <name evidence="2" type="ORF">PN36_08370</name>
</gene>
<dbReference type="EMBL" id="JSZA02000024">
    <property type="protein sequence ID" value="TGO03337.1"/>
    <property type="molecule type" value="Genomic_DNA"/>
</dbReference>
<evidence type="ECO:0000256" key="1">
    <source>
        <dbReference type="SAM" id="Phobius"/>
    </source>
</evidence>
<keyword evidence="1" id="KW-0812">Transmembrane</keyword>
<dbReference type="AlphaFoldDB" id="A0A4E0QRM7"/>
<comment type="caution">
    <text evidence="2">The sequence shown here is derived from an EMBL/GenBank/DDBJ whole genome shotgun (WGS) entry which is preliminary data.</text>
</comment>
<keyword evidence="1" id="KW-0472">Membrane</keyword>
<sequence>MTFIIILVSYKDKIVKRLKYLWIFQVIFLFILLISSEFFVIDWIIKYFHLVPLATALKAFDILWWIIPAILLNMAVERFLWLPLEETTGRTVPNAYLYFGVIWHNCLCV</sequence>
<accession>A0A4E0QRM7</accession>
<evidence type="ECO:0000313" key="2">
    <source>
        <dbReference type="EMBL" id="TGO03337.1"/>
    </source>
</evidence>